<accession>A0AC35G6Q8</accession>
<dbReference type="Proteomes" id="UP000887580">
    <property type="component" value="Unplaced"/>
</dbReference>
<evidence type="ECO:0000313" key="1">
    <source>
        <dbReference type="Proteomes" id="UP000887580"/>
    </source>
</evidence>
<reference evidence="2" key="1">
    <citation type="submission" date="2022-11" db="UniProtKB">
        <authorList>
            <consortium name="WormBaseParasite"/>
        </authorList>
    </citation>
    <scope>IDENTIFICATION</scope>
</reference>
<sequence length="173" mass="19637">MDKLKEYILHPKIEPQGDFLPLPSSNNEISDVEDTENEEEENDQSFPIYYINAINIKPSADKDESDNEEQIKPQSYIPQDPLLHPGPEEIFSPMHFKPQIIIPSPPPSQQIKDRSLSLTPSTADEAEEGILGEKVYESATYAPEEHLTFKPIPAEANENSTKTFLQRIRSLFS</sequence>
<proteinExistence type="predicted"/>
<evidence type="ECO:0000313" key="2">
    <source>
        <dbReference type="WBParaSite" id="PS1159_v2.g24575.t1"/>
    </source>
</evidence>
<name>A0AC35G6Q8_9BILA</name>
<dbReference type="WBParaSite" id="PS1159_v2.g24575.t1">
    <property type="protein sequence ID" value="PS1159_v2.g24575.t1"/>
    <property type="gene ID" value="PS1159_v2.g24575"/>
</dbReference>
<protein>
    <submittedName>
        <fullName evidence="2">Uncharacterized protein</fullName>
    </submittedName>
</protein>
<organism evidence="1 2">
    <name type="scientific">Panagrolaimus sp. PS1159</name>
    <dbReference type="NCBI Taxonomy" id="55785"/>
    <lineage>
        <taxon>Eukaryota</taxon>
        <taxon>Metazoa</taxon>
        <taxon>Ecdysozoa</taxon>
        <taxon>Nematoda</taxon>
        <taxon>Chromadorea</taxon>
        <taxon>Rhabditida</taxon>
        <taxon>Tylenchina</taxon>
        <taxon>Panagrolaimomorpha</taxon>
        <taxon>Panagrolaimoidea</taxon>
        <taxon>Panagrolaimidae</taxon>
        <taxon>Panagrolaimus</taxon>
    </lineage>
</organism>